<keyword evidence="1" id="KW-0175">Coiled coil</keyword>
<dbReference type="RefSeq" id="WP_124085691.1">
    <property type="nucleotide sequence ID" value="NZ_UXAW01000051.1"/>
</dbReference>
<dbReference type="EMBL" id="UXAW01000051">
    <property type="protein sequence ID" value="VDC24691.1"/>
    <property type="molecule type" value="Genomic_DNA"/>
</dbReference>
<evidence type="ECO:0000256" key="2">
    <source>
        <dbReference type="SAM" id="Phobius"/>
    </source>
</evidence>
<protein>
    <recommendedName>
        <fullName evidence="5">DUF883 domain-containing protein</fullName>
    </recommendedName>
</protein>
<organism evidence="3 4">
    <name type="scientific">Pseudogemmobacter humi</name>
    <dbReference type="NCBI Taxonomy" id="2483812"/>
    <lineage>
        <taxon>Bacteria</taxon>
        <taxon>Pseudomonadati</taxon>
        <taxon>Pseudomonadota</taxon>
        <taxon>Alphaproteobacteria</taxon>
        <taxon>Rhodobacterales</taxon>
        <taxon>Paracoccaceae</taxon>
        <taxon>Pseudogemmobacter</taxon>
    </lineage>
</organism>
<dbReference type="AlphaFoldDB" id="A0A3P5X0F4"/>
<keyword evidence="4" id="KW-1185">Reference proteome</keyword>
<reference evidence="3 4" key="1">
    <citation type="submission" date="2018-11" db="EMBL/GenBank/DDBJ databases">
        <authorList>
            <person name="Criscuolo A."/>
        </authorList>
    </citation>
    <scope>NUCLEOTIDE SEQUENCE [LARGE SCALE GENOMIC DNA]</scope>
    <source>
        <strain evidence="3">ACIP111625</strain>
    </source>
</reference>
<feature type="coiled-coil region" evidence="1">
    <location>
        <begin position="2"/>
        <end position="29"/>
    </location>
</feature>
<sequence length="105" mass="10937">MADAANDIRADLEKQIADLKKEMSKISKSLASRASDAMDDAEEMFEDGKGRAGQAVARVRDQASAAVGAMRENPGTTATVLSTVGLLGLAAGMLLSGVLSGDRRR</sequence>
<keyword evidence="2" id="KW-0812">Transmembrane</keyword>
<keyword evidence="2" id="KW-0472">Membrane</keyword>
<evidence type="ECO:0000256" key="1">
    <source>
        <dbReference type="SAM" id="Coils"/>
    </source>
</evidence>
<evidence type="ECO:0000313" key="4">
    <source>
        <dbReference type="Proteomes" id="UP000277498"/>
    </source>
</evidence>
<name>A0A3P5X0F4_9RHOB</name>
<proteinExistence type="predicted"/>
<keyword evidence="2" id="KW-1133">Transmembrane helix</keyword>
<dbReference type="Proteomes" id="UP000277498">
    <property type="component" value="Unassembled WGS sequence"/>
</dbReference>
<evidence type="ECO:0008006" key="5">
    <source>
        <dbReference type="Google" id="ProtNLM"/>
    </source>
</evidence>
<evidence type="ECO:0000313" key="3">
    <source>
        <dbReference type="EMBL" id="VDC24691.1"/>
    </source>
</evidence>
<gene>
    <name evidence="3" type="ORF">XINFAN_01271</name>
</gene>
<dbReference type="OrthoDB" id="8421566at2"/>
<feature type="transmembrane region" description="Helical" evidence="2">
    <location>
        <begin position="80"/>
        <end position="99"/>
    </location>
</feature>
<accession>A0A3P5X0F4</accession>